<keyword evidence="5" id="KW-1185">Reference proteome</keyword>
<accession>A0A6G1G210</accession>
<dbReference type="Gene3D" id="2.130.10.10">
    <property type="entry name" value="YVTN repeat-like/Quinoprotein amine dehydrogenase"/>
    <property type="match status" value="1"/>
</dbReference>
<reference evidence="6" key="3">
    <citation type="submission" date="2025-04" db="UniProtKB">
        <authorList>
            <consortium name="RefSeq"/>
        </authorList>
    </citation>
    <scope>IDENTIFICATION</scope>
    <source>
        <strain evidence="6">CBS 781.70</strain>
    </source>
</reference>
<evidence type="ECO:0000256" key="3">
    <source>
        <dbReference type="PROSITE-ProRule" id="PRU00221"/>
    </source>
</evidence>
<feature type="non-terminal residue" evidence="4">
    <location>
        <position position="54"/>
    </location>
</feature>
<dbReference type="SUPFAM" id="SSF50978">
    <property type="entry name" value="WD40 repeat-like"/>
    <property type="match status" value="1"/>
</dbReference>
<organism evidence="4">
    <name type="scientific">Eremomyces bilateralis CBS 781.70</name>
    <dbReference type="NCBI Taxonomy" id="1392243"/>
    <lineage>
        <taxon>Eukaryota</taxon>
        <taxon>Fungi</taxon>
        <taxon>Dikarya</taxon>
        <taxon>Ascomycota</taxon>
        <taxon>Pezizomycotina</taxon>
        <taxon>Dothideomycetes</taxon>
        <taxon>Dothideomycetes incertae sedis</taxon>
        <taxon>Eremomycetales</taxon>
        <taxon>Eremomycetaceae</taxon>
        <taxon>Eremomyces</taxon>
    </lineage>
</organism>
<dbReference type="EMBL" id="ML975159">
    <property type="protein sequence ID" value="KAF1812022.1"/>
    <property type="molecule type" value="Genomic_DNA"/>
</dbReference>
<dbReference type="RefSeq" id="XP_033533653.1">
    <property type="nucleotide sequence ID" value="XM_033675624.1"/>
</dbReference>
<reference evidence="6" key="2">
    <citation type="submission" date="2020-04" db="EMBL/GenBank/DDBJ databases">
        <authorList>
            <consortium name="NCBI Genome Project"/>
        </authorList>
    </citation>
    <scope>NUCLEOTIDE SEQUENCE</scope>
    <source>
        <strain evidence="6">CBS 781.70</strain>
    </source>
</reference>
<dbReference type="PANTHER" id="PTHR19848:SF8">
    <property type="entry name" value="F-BOX AND WD REPEAT DOMAIN CONTAINING 7"/>
    <property type="match status" value="1"/>
</dbReference>
<dbReference type="InterPro" id="IPR036322">
    <property type="entry name" value="WD40_repeat_dom_sf"/>
</dbReference>
<dbReference type="OrthoDB" id="538223at2759"/>
<evidence type="ECO:0000313" key="4">
    <source>
        <dbReference type="EMBL" id="KAF1812022.1"/>
    </source>
</evidence>
<dbReference type="PROSITE" id="PS50082">
    <property type="entry name" value="WD_REPEATS_2"/>
    <property type="match status" value="2"/>
</dbReference>
<dbReference type="InterPro" id="IPR001680">
    <property type="entry name" value="WD40_rpt"/>
</dbReference>
<feature type="non-terminal residue" evidence="4">
    <location>
        <position position="1"/>
    </location>
</feature>
<evidence type="ECO:0000313" key="6">
    <source>
        <dbReference type="RefSeq" id="XP_033533653.1"/>
    </source>
</evidence>
<keyword evidence="2" id="KW-0677">Repeat</keyword>
<evidence type="ECO:0000313" key="5">
    <source>
        <dbReference type="Proteomes" id="UP000504638"/>
    </source>
</evidence>
<feature type="repeat" description="WD" evidence="3">
    <location>
        <begin position="34"/>
        <end position="54"/>
    </location>
</feature>
<dbReference type="InterPro" id="IPR015943">
    <property type="entry name" value="WD40/YVTN_repeat-like_dom_sf"/>
</dbReference>
<dbReference type="GeneID" id="54416194"/>
<name>A0A6G1G210_9PEZI</name>
<reference evidence="4 6" key="1">
    <citation type="submission" date="2020-01" db="EMBL/GenBank/DDBJ databases">
        <authorList>
            <consortium name="DOE Joint Genome Institute"/>
            <person name="Haridas S."/>
            <person name="Albert R."/>
            <person name="Binder M."/>
            <person name="Bloem J."/>
            <person name="Labutti K."/>
            <person name="Salamov A."/>
            <person name="Andreopoulos B."/>
            <person name="Baker S.E."/>
            <person name="Barry K."/>
            <person name="Bills G."/>
            <person name="Bluhm B.H."/>
            <person name="Cannon C."/>
            <person name="Castanera R."/>
            <person name="Culley D.E."/>
            <person name="Daum C."/>
            <person name="Ezra D."/>
            <person name="Gonzalez J.B."/>
            <person name="Henrissat B."/>
            <person name="Kuo A."/>
            <person name="Liang C."/>
            <person name="Lipzen A."/>
            <person name="Lutzoni F."/>
            <person name="Magnuson J."/>
            <person name="Mondo S."/>
            <person name="Nolan M."/>
            <person name="Ohm R."/>
            <person name="Pangilinan J."/>
            <person name="Park H.-J."/>
            <person name="Ramirez L."/>
            <person name="Alfaro M."/>
            <person name="Sun H."/>
            <person name="Tritt A."/>
            <person name="Yoshinaga Y."/>
            <person name="Zwiers L.-H."/>
            <person name="Turgeon B.G."/>
            <person name="Goodwin S.B."/>
            <person name="Spatafora J.W."/>
            <person name="Crous P.W."/>
            <person name="Grigoriev I.V."/>
        </authorList>
    </citation>
    <scope>NUCLEOTIDE SEQUENCE</scope>
    <source>
        <strain evidence="4 6">CBS 781.70</strain>
    </source>
</reference>
<protein>
    <recommendedName>
        <fullName evidence="7">WD40 repeat-like protein</fullName>
    </recommendedName>
</protein>
<dbReference type="PANTHER" id="PTHR19848">
    <property type="entry name" value="WD40 REPEAT PROTEIN"/>
    <property type="match status" value="1"/>
</dbReference>
<evidence type="ECO:0000256" key="2">
    <source>
        <dbReference type="ARBA" id="ARBA00022737"/>
    </source>
</evidence>
<dbReference type="Proteomes" id="UP000504638">
    <property type="component" value="Unplaced"/>
</dbReference>
<sequence length="54" mass="5387">AVAFALDGKMLASASGDKAVKLWDAGLGALQQTLEGHSGPVEAVAFAPDGKTFA</sequence>
<gene>
    <name evidence="4 6" type="ORF">P152DRAFT_376468</name>
</gene>
<proteinExistence type="predicted"/>
<evidence type="ECO:0008006" key="7">
    <source>
        <dbReference type="Google" id="ProtNLM"/>
    </source>
</evidence>
<dbReference type="AlphaFoldDB" id="A0A6G1G210"/>
<feature type="repeat" description="WD" evidence="3">
    <location>
        <begin position="1"/>
        <end position="24"/>
    </location>
</feature>
<keyword evidence="1 3" id="KW-0853">WD repeat</keyword>
<evidence type="ECO:0000256" key="1">
    <source>
        <dbReference type="ARBA" id="ARBA00022574"/>
    </source>
</evidence>
<dbReference type="Pfam" id="PF00400">
    <property type="entry name" value="WD40"/>
    <property type="match status" value="2"/>
</dbReference>
<dbReference type="PROSITE" id="PS50294">
    <property type="entry name" value="WD_REPEATS_REGION"/>
    <property type="match status" value="2"/>
</dbReference>